<proteinExistence type="predicted"/>
<organism evidence="1 2">
    <name type="scientific">Paenibacillus alba</name>
    <dbReference type="NCBI Taxonomy" id="1197127"/>
    <lineage>
        <taxon>Bacteria</taxon>
        <taxon>Bacillati</taxon>
        <taxon>Bacillota</taxon>
        <taxon>Bacilli</taxon>
        <taxon>Bacillales</taxon>
        <taxon>Paenibacillaceae</taxon>
        <taxon>Paenibacillus</taxon>
    </lineage>
</organism>
<reference evidence="1 2" key="1">
    <citation type="submission" date="2023-03" db="EMBL/GenBank/DDBJ databases">
        <title>Bacillus Genome Sequencing.</title>
        <authorList>
            <person name="Dunlap C."/>
        </authorList>
    </citation>
    <scope>NUCLEOTIDE SEQUENCE [LARGE SCALE GENOMIC DNA]</scope>
    <source>
        <strain evidence="1 2">BD-533</strain>
    </source>
</reference>
<dbReference type="InterPro" id="IPR011256">
    <property type="entry name" value="Reg_factor_effector_dom_sf"/>
</dbReference>
<dbReference type="Gene3D" id="3.20.80.10">
    <property type="entry name" value="Regulatory factor, effector binding domain"/>
    <property type="match status" value="1"/>
</dbReference>
<name>A0ABU6GIY5_9BACL</name>
<protein>
    <submittedName>
        <fullName evidence="1">Uncharacterized protein</fullName>
    </submittedName>
</protein>
<sequence length="58" mass="6735">MEFEPIRYGTIQVQGDPDRQAFSQAAEVLYTLSYTIKGIYKKAEQDFTVAKLEGLWWC</sequence>
<dbReference type="EMBL" id="JARLKY010000153">
    <property type="protein sequence ID" value="MEC0232678.1"/>
    <property type="molecule type" value="Genomic_DNA"/>
</dbReference>
<comment type="caution">
    <text evidence="1">The sequence shown here is derived from an EMBL/GenBank/DDBJ whole genome shotgun (WGS) entry which is preliminary data.</text>
</comment>
<gene>
    <name evidence="1" type="ORF">P4I72_36825</name>
</gene>
<evidence type="ECO:0000313" key="1">
    <source>
        <dbReference type="EMBL" id="MEC0232678.1"/>
    </source>
</evidence>
<keyword evidence="2" id="KW-1185">Reference proteome</keyword>
<evidence type="ECO:0000313" key="2">
    <source>
        <dbReference type="Proteomes" id="UP001338137"/>
    </source>
</evidence>
<accession>A0ABU6GIY5</accession>
<dbReference type="Proteomes" id="UP001338137">
    <property type="component" value="Unassembled WGS sequence"/>
</dbReference>
<dbReference type="RefSeq" id="WP_326076891.1">
    <property type="nucleotide sequence ID" value="NZ_JARLKY010000153.1"/>
</dbReference>